<dbReference type="AlphaFoldDB" id="A0A931CV33"/>
<gene>
    <name evidence="5" type="ORF">IV500_19285</name>
</gene>
<dbReference type="InterPro" id="IPR011611">
    <property type="entry name" value="PfkB_dom"/>
</dbReference>
<accession>A0A931CV33</accession>
<dbReference type="CDD" id="cd01166">
    <property type="entry name" value="KdgK"/>
    <property type="match status" value="1"/>
</dbReference>
<reference evidence="5 6" key="1">
    <citation type="submission" date="2020-11" db="EMBL/GenBank/DDBJ databases">
        <title>Arthrobacter antarcticus sp. nov., isolated from Antarctic Soil.</title>
        <authorList>
            <person name="Li J."/>
        </authorList>
    </citation>
    <scope>NUCLEOTIDE SEQUENCE [LARGE SCALE GENOMIC DNA]</scope>
    <source>
        <strain evidence="5 6">Z1-20</strain>
    </source>
</reference>
<keyword evidence="3 5" id="KW-0418">Kinase</keyword>
<evidence type="ECO:0000259" key="4">
    <source>
        <dbReference type="Pfam" id="PF00294"/>
    </source>
</evidence>
<dbReference type="InterPro" id="IPR052700">
    <property type="entry name" value="Carb_kinase_PfkB-like"/>
</dbReference>
<organism evidence="5 6">
    <name type="scientific">Arthrobacter terrae</name>
    <dbReference type="NCBI Taxonomy" id="2935737"/>
    <lineage>
        <taxon>Bacteria</taxon>
        <taxon>Bacillati</taxon>
        <taxon>Actinomycetota</taxon>
        <taxon>Actinomycetes</taxon>
        <taxon>Micrococcales</taxon>
        <taxon>Micrococcaceae</taxon>
        <taxon>Arthrobacter</taxon>
    </lineage>
</organism>
<sequence>MSTDAGPEIITIGETMLLVTPTVGEALEDAATFHLDVGGAESNLASHLASLGRCAAWVGQFGNDALGRRALRLLRGRGIDLRWARIEPSAPSGVYFKNPGHGVQYFRTGSAASLMNPGTVRDIPLEQAAVVHLSGITPALSAGCSDLADAVVRRISGSGTVLSFDVNYRAPLWDIAQAGPRLRDLARQSDLVFVGLDEAEVLWGTKTPEDVRDLLDGVPTLIIKDGDVGATEFSPTGKAFVPAMKCAVVEAVGAGDAFAAGYLDALLSGLPPERCLQAGHECAVKVLRSTGDYPLDG</sequence>
<dbReference type="Pfam" id="PF00294">
    <property type="entry name" value="PfkB"/>
    <property type="match status" value="1"/>
</dbReference>
<dbReference type="SUPFAM" id="SSF53613">
    <property type="entry name" value="Ribokinase-like"/>
    <property type="match status" value="1"/>
</dbReference>
<dbReference type="GO" id="GO:0016301">
    <property type="term" value="F:kinase activity"/>
    <property type="evidence" value="ECO:0007669"/>
    <property type="project" value="UniProtKB-KW"/>
</dbReference>
<dbReference type="PANTHER" id="PTHR43320:SF2">
    <property type="entry name" value="2-DEHYDRO-3-DEOXYGLUCONOKINASE_2-DEHYDRO-3-DEOXYGALACTONOKINASE"/>
    <property type="match status" value="1"/>
</dbReference>
<evidence type="ECO:0000313" key="5">
    <source>
        <dbReference type="EMBL" id="MBG0741511.1"/>
    </source>
</evidence>
<dbReference type="InterPro" id="IPR029056">
    <property type="entry name" value="Ribokinase-like"/>
</dbReference>
<evidence type="ECO:0000256" key="3">
    <source>
        <dbReference type="ARBA" id="ARBA00022777"/>
    </source>
</evidence>
<keyword evidence="2" id="KW-0808">Transferase</keyword>
<comment type="similarity">
    <text evidence="1">Belongs to the carbohydrate kinase PfkB family.</text>
</comment>
<evidence type="ECO:0000313" key="6">
    <source>
        <dbReference type="Proteomes" id="UP000655366"/>
    </source>
</evidence>
<evidence type="ECO:0000256" key="1">
    <source>
        <dbReference type="ARBA" id="ARBA00010688"/>
    </source>
</evidence>
<dbReference type="RefSeq" id="WP_196398446.1">
    <property type="nucleotide sequence ID" value="NZ_JADNYM010000032.1"/>
</dbReference>
<feature type="domain" description="Carbohydrate kinase PfkB" evidence="4">
    <location>
        <begin position="9"/>
        <end position="292"/>
    </location>
</feature>
<dbReference type="Proteomes" id="UP000655366">
    <property type="component" value="Unassembled WGS sequence"/>
</dbReference>
<dbReference type="Gene3D" id="3.40.1190.20">
    <property type="match status" value="1"/>
</dbReference>
<dbReference type="PANTHER" id="PTHR43320">
    <property type="entry name" value="SUGAR KINASE"/>
    <property type="match status" value="1"/>
</dbReference>
<comment type="caution">
    <text evidence="5">The sequence shown here is derived from an EMBL/GenBank/DDBJ whole genome shotgun (WGS) entry which is preliminary data.</text>
</comment>
<evidence type="ECO:0000256" key="2">
    <source>
        <dbReference type="ARBA" id="ARBA00022679"/>
    </source>
</evidence>
<proteinExistence type="inferred from homology"/>
<dbReference type="EMBL" id="JADNYM010000032">
    <property type="protein sequence ID" value="MBG0741511.1"/>
    <property type="molecule type" value="Genomic_DNA"/>
</dbReference>
<keyword evidence="6" id="KW-1185">Reference proteome</keyword>
<name>A0A931CV33_9MICC</name>
<protein>
    <submittedName>
        <fullName evidence="5">Sugar kinase</fullName>
    </submittedName>
</protein>